<dbReference type="EMBL" id="WWCW01000040">
    <property type="protein sequence ID" value="MYM88200.1"/>
    <property type="molecule type" value="Genomic_DNA"/>
</dbReference>
<dbReference type="InterPro" id="IPR050879">
    <property type="entry name" value="Acyltransferase_3"/>
</dbReference>
<proteinExistence type="predicted"/>
<keyword evidence="3" id="KW-0808">Transferase</keyword>
<dbReference type="AlphaFoldDB" id="A0A845G3J4"/>
<feature type="transmembrane region" description="Helical" evidence="1">
    <location>
        <begin position="42"/>
        <end position="65"/>
    </location>
</feature>
<dbReference type="GO" id="GO:0000271">
    <property type="term" value="P:polysaccharide biosynthetic process"/>
    <property type="evidence" value="ECO:0007669"/>
    <property type="project" value="TreeGrafter"/>
</dbReference>
<evidence type="ECO:0000313" key="3">
    <source>
        <dbReference type="EMBL" id="MYM88200.1"/>
    </source>
</evidence>
<sequence>MNQEKNLHWVQLLRGIAAVLVVLTHARYQLLDTPAWPLAEQWLTPGAMGVDLFFLISGFIMYYSTAGAAGGAVEAARFLIKRFARVWPAYAIATLAFAYVCYGVEYFHVAANRLAFWHTLGMLPADPSHAPYFGLTLVVAWTLEFEMYFYLIFAASMLFKRLRWVALVAWVALTVLVLPYAERGLNLNVEGGPVYSVGYLSIVTNPFVLEFLAGVLIGWLYSLPWLRPRSRQLAWHLLALGVTFALWAIYSRAVNTHGPSHYGWPLALMVLAMALASKTVQIRVPALCLWLGSISYSLYLTHLITGSLLQHSLIALGLDPLWHTWPSILLTTVCSVAMAGLSHRYLEQGLSNLVRDGLLKLLPARPAPQPAPAPAARRA</sequence>
<accession>A0A845G3J4</accession>
<dbReference type="InterPro" id="IPR002656">
    <property type="entry name" value="Acyl_transf_3_dom"/>
</dbReference>
<evidence type="ECO:0000313" key="4">
    <source>
        <dbReference type="Proteomes" id="UP000470302"/>
    </source>
</evidence>
<keyword evidence="3" id="KW-0012">Acyltransferase</keyword>
<feature type="transmembrane region" description="Helical" evidence="1">
    <location>
        <begin position="201"/>
        <end position="221"/>
    </location>
</feature>
<protein>
    <submittedName>
        <fullName evidence="3">Acyltransferase family protein</fullName>
    </submittedName>
</protein>
<dbReference type="PANTHER" id="PTHR23028:SF131">
    <property type="entry name" value="BLR2367 PROTEIN"/>
    <property type="match status" value="1"/>
</dbReference>
<feature type="transmembrane region" description="Helical" evidence="1">
    <location>
        <begin position="164"/>
        <end position="181"/>
    </location>
</feature>
<feature type="transmembrane region" description="Helical" evidence="1">
    <location>
        <begin position="129"/>
        <end position="152"/>
    </location>
</feature>
<name>A0A845G3J4_9BURK</name>
<reference evidence="3 4" key="1">
    <citation type="submission" date="2020-01" db="EMBL/GenBank/DDBJ databases">
        <title>Novel species isolated from a subtropical stream in China.</title>
        <authorList>
            <person name="Lu H."/>
        </authorList>
    </citation>
    <scope>NUCLEOTIDE SEQUENCE [LARGE SCALE GENOMIC DNA]</scope>
    <source>
        <strain evidence="3 4">FT82W</strain>
    </source>
</reference>
<feature type="transmembrane region" description="Helical" evidence="1">
    <location>
        <begin position="321"/>
        <end position="341"/>
    </location>
</feature>
<dbReference type="RefSeq" id="WP_161097266.1">
    <property type="nucleotide sequence ID" value="NZ_WWCW01000040.1"/>
</dbReference>
<gene>
    <name evidence="3" type="ORF">GTP91_13545</name>
</gene>
<keyword evidence="1" id="KW-0472">Membrane</keyword>
<dbReference type="Proteomes" id="UP000470302">
    <property type="component" value="Unassembled WGS sequence"/>
</dbReference>
<keyword evidence="1" id="KW-1133">Transmembrane helix</keyword>
<feature type="transmembrane region" description="Helical" evidence="1">
    <location>
        <begin position="287"/>
        <end position="309"/>
    </location>
</feature>
<feature type="domain" description="Acyltransferase 3" evidence="2">
    <location>
        <begin position="8"/>
        <end position="338"/>
    </location>
</feature>
<dbReference type="PANTHER" id="PTHR23028">
    <property type="entry name" value="ACETYLTRANSFERASE"/>
    <property type="match status" value="1"/>
</dbReference>
<feature type="transmembrane region" description="Helical" evidence="1">
    <location>
        <begin position="86"/>
        <end position="109"/>
    </location>
</feature>
<organism evidence="3 4">
    <name type="scientific">Duganella vulcania</name>
    <dbReference type="NCBI Taxonomy" id="2692166"/>
    <lineage>
        <taxon>Bacteria</taxon>
        <taxon>Pseudomonadati</taxon>
        <taxon>Pseudomonadota</taxon>
        <taxon>Betaproteobacteria</taxon>
        <taxon>Burkholderiales</taxon>
        <taxon>Oxalobacteraceae</taxon>
        <taxon>Telluria group</taxon>
        <taxon>Duganella</taxon>
    </lineage>
</organism>
<feature type="transmembrane region" description="Helical" evidence="1">
    <location>
        <begin position="233"/>
        <end position="250"/>
    </location>
</feature>
<evidence type="ECO:0000256" key="1">
    <source>
        <dbReference type="SAM" id="Phobius"/>
    </source>
</evidence>
<feature type="transmembrane region" description="Helical" evidence="1">
    <location>
        <begin position="262"/>
        <end position="280"/>
    </location>
</feature>
<keyword evidence="1" id="KW-0812">Transmembrane</keyword>
<feature type="transmembrane region" description="Helical" evidence="1">
    <location>
        <begin position="12"/>
        <end position="30"/>
    </location>
</feature>
<dbReference type="GO" id="GO:0016020">
    <property type="term" value="C:membrane"/>
    <property type="evidence" value="ECO:0007669"/>
    <property type="project" value="TreeGrafter"/>
</dbReference>
<dbReference type="Pfam" id="PF01757">
    <property type="entry name" value="Acyl_transf_3"/>
    <property type="match status" value="1"/>
</dbReference>
<evidence type="ECO:0000259" key="2">
    <source>
        <dbReference type="Pfam" id="PF01757"/>
    </source>
</evidence>
<comment type="caution">
    <text evidence="3">The sequence shown here is derived from an EMBL/GenBank/DDBJ whole genome shotgun (WGS) entry which is preliminary data.</text>
</comment>
<dbReference type="GO" id="GO:0016747">
    <property type="term" value="F:acyltransferase activity, transferring groups other than amino-acyl groups"/>
    <property type="evidence" value="ECO:0007669"/>
    <property type="project" value="InterPro"/>
</dbReference>